<gene>
    <name evidence="2" type="ordered locus">Runsl_0357</name>
</gene>
<dbReference type="KEGG" id="rsi:Runsl_0357"/>
<reference evidence="3" key="1">
    <citation type="submission" date="2011-06" db="EMBL/GenBank/DDBJ databases">
        <title>The complete genome of chromosome of Runella slithyformis DSM 19594.</title>
        <authorList>
            <consortium name="US DOE Joint Genome Institute (JGI-PGF)"/>
            <person name="Lucas S."/>
            <person name="Han J."/>
            <person name="Lapidus A."/>
            <person name="Bruce D."/>
            <person name="Goodwin L."/>
            <person name="Pitluck S."/>
            <person name="Peters L."/>
            <person name="Kyrpides N."/>
            <person name="Mavromatis K."/>
            <person name="Ivanova N."/>
            <person name="Ovchinnikova G."/>
            <person name="Zhang X."/>
            <person name="Misra M."/>
            <person name="Detter J.C."/>
            <person name="Tapia R."/>
            <person name="Han C."/>
            <person name="Land M."/>
            <person name="Hauser L."/>
            <person name="Markowitz V."/>
            <person name="Cheng J.-F."/>
            <person name="Hugenholtz P."/>
            <person name="Woyke T."/>
            <person name="Wu D."/>
            <person name="Tindall B."/>
            <person name="Faehrich R."/>
            <person name="Brambilla E."/>
            <person name="Klenk H.-P."/>
            <person name="Eisen J.A."/>
        </authorList>
    </citation>
    <scope>NUCLEOTIDE SEQUENCE [LARGE SCALE GENOMIC DNA]</scope>
    <source>
        <strain evidence="3">ATCC 29530 / DSM 19594 / LMG 11500 / NCIMB 11436 / LSU 4</strain>
    </source>
</reference>
<protein>
    <submittedName>
        <fullName evidence="2">Uncharacterized protein</fullName>
    </submittedName>
</protein>
<evidence type="ECO:0000313" key="3">
    <source>
        <dbReference type="Proteomes" id="UP000000493"/>
    </source>
</evidence>
<feature type="chain" id="PRO_5031288080" evidence="1">
    <location>
        <begin position="22"/>
        <end position="156"/>
    </location>
</feature>
<dbReference type="RefSeq" id="WP_013926134.1">
    <property type="nucleotide sequence ID" value="NC_015703.1"/>
</dbReference>
<dbReference type="AlphaFoldDB" id="A0A7U4E418"/>
<dbReference type="EMBL" id="CP002859">
    <property type="protein sequence ID" value="AEI46809.1"/>
    <property type="molecule type" value="Genomic_DNA"/>
</dbReference>
<sequence length="156" mass="17470">MKSILAGYAIALLLAGASAHSQTPPSKESRLDETELLKYKSTFCLASVAVDTTLEVFVLTHTADIDKVFTLTTKNLSVKSDGDISYTYPVKAFNRAFKPDIVFLVGEGTGRSVWRYCRKTDKLSTLMRTSQGRILQVHYLRKRPKSLPKLHSVFRV</sequence>
<accession>A0A7U4E418</accession>
<evidence type="ECO:0000313" key="2">
    <source>
        <dbReference type="EMBL" id="AEI46809.1"/>
    </source>
</evidence>
<feature type="signal peptide" evidence="1">
    <location>
        <begin position="1"/>
        <end position="21"/>
    </location>
</feature>
<evidence type="ECO:0000256" key="1">
    <source>
        <dbReference type="SAM" id="SignalP"/>
    </source>
</evidence>
<proteinExistence type="predicted"/>
<organism evidence="2 3">
    <name type="scientific">Runella slithyformis (strain ATCC 29530 / DSM 19594 / LMG 11500 / NCIMB 11436 / LSU 4)</name>
    <dbReference type="NCBI Taxonomy" id="761193"/>
    <lineage>
        <taxon>Bacteria</taxon>
        <taxon>Pseudomonadati</taxon>
        <taxon>Bacteroidota</taxon>
        <taxon>Cytophagia</taxon>
        <taxon>Cytophagales</taxon>
        <taxon>Spirosomataceae</taxon>
        <taxon>Runella</taxon>
    </lineage>
</organism>
<name>A0A7U4E418_RUNSL</name>
<keyword evidence="1" id="KW-0732">Signal</keyword>
<keyword evidence="3" id="KW-1185">Reference proteome</keyword>
<reference evidence="2 3" key="2">
    <citation type="journal article" date="2012" name="Stand. Genomic Sci.">
        <title>Complete genome sequence of the aquatic bacterium Runella slithyformis type strain (LSU 4(T)).</title>
        <authorList>
            <person name="Copeland A."/>
            <person name="Zhang X."/>
            <person name="Misra M."/>
            <person name="Lapidus A."/>
            <person name="Nolan M."/>
            <person name="Lucas S."/>
            <person name="Deshpande S."/>
            <person name="Cheng J.F."/>
            <person name="Tapia R."/>
            <person name="Goodwin L.A."/>
            <person name="Pitluck S."/>
            <person name="Liolios K."/>
            <person name="Pagani I."/>
            <person name="Ivanova N."/>
            <person name="Mikhailova N."/>
            <person name="Pati A."/>
            <person name="Chen A."/>
            <person name="Palaniappan K."/>
            <person name="Land M."/>
            <person name="Hauser L."/>
            <person name="Pan C."/>
            <person name="Jeffries C.D."/>
            <person name="Detter J.C."/>
            <person name="Brambilla E.M."/>
            <person name="Rohde M."/>
            <person name="Djao O.D."/>
            <person name="Goker M."/>
            <person name="Sikorski J."/>
            <person name="Tindall B.J."/>
            <person name="Woyke T."/>
            <person name="Bristow J."/>
            <person name="Eisen J.A."/>
            <person name="Markowitz V."/>
            <person name="Hugenholtz P."/>
            <person name="Kyrpides N.C."/>
            <person name="Klenk H.P."/>
            <person name="Mavromatis K."/>
        </authorList>
    </citation>
    <scope>NUCLEOTIDE SEQUENCE [LARGE SCALE GENOMIC DNA]</scope>
    <source>
        <strain evidence="3">ATCC 29530 / DSM 19594 / LMG 11500 / NCIMB 11436 / LSU 4</strain>
    </source>
</reference>
<dbReference type="Proteomes" id="UP000000493">
    <property type="component" value="Chromosome"/>
</dbReference>